<keyword evidence="1" id="KW-0812">Transmembrane</keyword>
<dbReference type="Proteomes" id="UP001529514">
    <property type="component" value="Chromosome"/>
</dbReference>
<organism evidence="2 3">
    <name type="scientific">Xenorhabdus taiwanensis</name>
    <dbReference type="NCBI Taxonomy" id="3085177"/>
    <lineage>
        <taxon>Bacteria</taxon>
        <taxon>Pseudomonadati</taxon>
        <taxon>Pseudomonadota</taxon>
        <taxon>Gammaproteobacteria</taxon>
        <taxon>Enterobacterales</taxon>
        <taxon>Morganellaceae</taxon>
        <taxon>Xenorhabdus</taxon>
    </lineage>
</organism>
<feature type="transmembrane region" description="Helical" evidence="1">
    <location>
        <begin position="6"/>
        <end position="26"/>
    </location>
</feature>
<dbReference type="EMBL" id="AP028978">
    <property type="protein sequence ID" value="BET96848.1"/>
    <property type="molecule type" value="Genomic_DNA"/>
</dbReference>
<keyword evidence="1" id="KW-0472">Membrane</keyword>
<sequence length="61" mass="7189">MVLSFLLIGTPCLLIILNVVADIHLIKITEKMICIFKLLAYYNLIILNTLIYLFFDYFNLY</sequence>
<evidence type="ECO:0000313" key="3">
    <source>
        <dbReference type="Proteomes" id="UP001529514"/>
    </source>
</evidence>
<keyword evidence="1" id="KW-1133">Transmembrane helix</keyword>
<feature type="transmembrane region" description="Helical" evidence="1">
    <location>
        <begin position="38"/>
        <end position="55"/>
    </location>
</feature>
<protein>
    <submittedName>
        <fullName evidence="2">Uncharacterized protein</fullName>
    </submittedName>
</protein>
<name>A0ABM8JVW5_9GAMM</name>
<accession>A0ABM8JVW5</accession>
<evidence type="ECO:0000313" key="2">
    <source>
        <dbReference type="EMBL" id="BET96848.1"/>
    </source>
</evidence>
<gene>
    <name evidence="2" type="ORF">TCT1_17690</name>
</gene>
<evidence type="ECO:0000256" key="1">
    <source>
        <dbReference type="SAM" id="Phobius"/>
    </source>
</evidence>
<keyword evidence="3" id="KW-1185">Reference proteome</keyword>
<proteinExistence type="predicted"/>
<reference evidence="2 3" key="1">
    <citation type="submission" date="2023-10" db="EMBL/GenBank/DDBJ databases">
        <title>Xenorhabdus taiwanensis sp. nov., a symbiotic bacterium associated with the entomopathogenic nematode Steinernema taiwanensis.</title>
        <authorList>
            <person name="Tseng C.T."/>
            <person name="Shu H.Y."/>
            <person name="Chen M.H."/>
            <person name="Fang Y.J."/>
            <person name="Wu T.L."/>
            <person name="Lin Y.C."/>
            <person name="Huang C.J."/>
        </authorList>
    </citation>
    <scope>NUCLEOTIDE SEQUENCE [LARGE SCALE GENOMIC DNA]</scope>
    <source>
        <strain evidence="2 3">TCT-1</strain>
    </source>
</reference>